<dbReference type="AlphaFoldDB" id="A0AAW6LTL6"/>
<accession>A0AAW6LTL6</accession>
<dbReference type="PANTHER" id="PTHR45527">
    <property type="entry name" value="NONRIBOSOMAL PEPTIDE SYNTHETASE"/>
    <property type="match status" value="1"/>
</dbReference>
<sequence length="381" mass="41301">QFVVLDALPLNASGKLDRKLLPEPVVERRSFRAPTTEAEILVASVVSGILGVDAVGLDDDFFELGGNSLNAMRVIAGLTEALGVNVPVRIVFDAPIMTDLASRIAIGIRAGFDVASDDAISVVLPLRTGGSERPLFCIHPMVGLAWPYMNLLPAVDRSIPVYGIQTPALTDEKFAPAELGDYMDRYVDEIIRVQAEGPYRLMGWSLGGVLAHGVATRLQNRGSEVETLVVVDSLPIAELTEAADSRPFVDHLREDFSAMGIAIPAGEEIGNLSRESLTSILKAVEGDRVGLSIDRIRQLFTSIEALEAMIDRYGPKVFDGDVIFVSSEQHPEPADAALLWQPYVHGVIDNFYVQCPHVAMMTPPASAEIGQVIDRALRTQY</sequence>
<dbReference type="PROSITE" id="PS50075">
    <property type="entry name" value="CARRIER"/>
    <property type="match status" value="1"/>
</dbReference>
<dbReference type="GO" id="GO:0005737">
    <property type="term" value="C:cytoplasm"/>
    <property type="evidence" value="ECO:0007669"/>
    <property type="project" value="TreeGrafter"/>
</dbReference>
<proteinExistence type="predicted"/>
<keyword evidence="2" id="KW-0597">Phosphoprotein</keyword>
<dbReference type="InterPro" id="IPR006162">
    <property type="entry name" value="Ppantetheine_attach_site"/>
</dbReference>
<dbReference type="RefSeq" id="WP_275233162.1">
    <property type="nucleotide sequence ID" value="NZ_JARDXE010000052.1"/>
</dbReference>
<dbReference type="Proteomes" id="UP001217325">
    <property type="component" value="Unassembled WGS sequence"/>
</dbReference>
<dbReference type="InterPro" id="IPR020802">
    <property type="entry name" value="TesA-like"/>
</dbReference>
<gene>
    <name evidence="4" type="ORF">PXH69_34410</name>
</gene>
<dbReference type="Pfam" id="PF00975">
    <property type="entry name" value="Thioesterase"/>
    <property type="match status" value="1"/>
</dbReference>
<dbReference type="Gene3D" id="3.40.50.1820">
    <property type="entry name" value="alpha/beta hydrolase"/>
    <property type="match status" value="1"/>
</dbReference>
<dbReference type="GO" id="GO:0043041">
    <property type="term" value="P:amino acid activation for nonribosomal peptide biosynthetic process"/>
    <property type="evidence" value="ECO:0007669"/>
    <property type="project" value="TreeGrafter"/>
</dbReference>
<dbReference type="SMART" id="SM00824">
    <property type="entry name" value="PKS_TE"/>
    <property type="match status" value="1"/>
</dbReference>
<dbReference type="SUPFAM" id="SSF56801">
    <property type="entry name" value="Acetyl-CoA synthetase-like"/>
    <property type="match status" value="1"/>
</dbReference>
<dbReference type="EMBL" id="JARDXE010000052">
    <property type="protein sequence ID" value="MDE8650054.1"/>
    <property type="molecule type" value="Genomic_DNA"/>
</dbReference>
<evidence type="ECO:0000256" key="2">
    <source>
        <dbReference type="ARBA" id="ARBA00022553"/>
    </source>
</evidence>
<organism evidence="4 5">
    <name type="scientific">Rhodococcus qingshengii</name>
    <dbReference type="NCBI Taxonomy" id="334542"/>
    <lineage>
        <taxon>Bacteria</taxon>
        <taxon>Bacillati</taxon>
        <taxon>Actinomycetota</taxon>
        <taxon>Actinomycetes</taxon>
        <taxon>Mycobacteriales</taxon>
        <taxon>Nocardiaceae</taxon>
        <taxon>Rhodococcus</taxon>
        <taxon>Rhodococcus erythropolis group</taxon>
    </lineage>
</organism>
<comment type="caution">
    <text evidence="4">The sequence shown here is derived from an EMBL/GenBank/DDBJ whole genome shotgun (WGS) entry which is preliminary data.</text>
</comment>
<reference evidence="4" key="1">
    <citation type="submission" date="2023-02" db="EMBL/GenBank/DDBJ databases">
        <title>A novel hydrolase synthesized by Rhodococcus erythropolis HQ is responsible for the detoxification of Zearalenone.</title>
        <authorList>
            <person name="Hu J."/>
            <person name="Xu J."/>
        </authorList>
    </citation>
    <scope>NUCLEOTIDE SEQUENCE</scope>
    <source>
        <strain evidence="4">HQ</strain>
    </source>
</reference>
<dbReference type="GO" id="GO:0031177">
    <property type="term" value="F:phosphopantetheine binding"/>
    <property type="evidence" value="ECO:0007669"/>
    <property type="project" value="InterPro"/>
</dbReference>
<dbReference type="InterPro" id="IPR009081">
    <property type="entry name" value="PP-bd_ACP"/>
</dbReference>
<dbReference type="SUPFAM" id="SSF47336">
    <property type="entry name" value="ACP-like"/>
    <property type="match status" value="1"/>
</dbReference>
<dbReference type="GO" id="GO:0044550">
    <property type="term" value="P:secondary metabolite biosynthetic process"/>
    <property type="evidence" value="ECO:0007669"/>
    <property type="project" value="TreeGrafter"/>
</dbReference>
<feature type="domain" description="Carrier" evidence="3">
    <location>
        <begin position="33"/>
        <end position="108"/>
    </location>
</feature>
<dbReference type="Gene3D" id="3.30.300.30">
    <property type="match status" value="1"/>
</dbReference>
<dbReference type="InterPro" id="IPR001031">
    <property type="entry name" value="Thioesterase"/>
</dbReference>
<evidence type="ECO:0000313" key="5">
    <source>
        <dbReference type="Proteomes" id="UP001217325"/>
    </source>
</evidence>
<dbReference type="Pfam" id="PF00550">
    <property type="entry name" value="PP-binding"/>
    <property type="match status" value="1"/>
</dbReference>
<evidence type="ECO:0000313" key="4">
    <source>
        <dbReference type="EMBL" id="MDE8650054.1"/>
    </source>
</evidence>
<feature type="non-terminal residue" evidence="4">
    <location>
        <position position="1"/>
    </location>
</feature>
<keyword evidence="1" id="KW-0596">Phosphopantetheine</keyword>
<dbReference type="InterPro" id="IPR020806">
    <property type="entry name" value="PKS_PP-bd"/>
</dbReference>
<dbReference type="InterPro" id="IPR036736">
    <property type="entry name" value="ACP-like_sf"/>
</dbReference>
<dbReference type="InterPro" id="IPR029058">
    <property type="entry name" value="AB_hydrolase_fold"/>
</dbReference>
<dbReference type="PROSITE" id="PS00012">
    <property type="entry name" value="PHOSPHOPANTETHEINE"/>
    <property type="match status" value="1"/>
</dbReference>
<dbReference type="SMART" id="SM00823">
    <property type="entry name" value="PKS_PP"/>
    <property type="match status" value="1"/>
</dbReference>
<dbReference type="InterPro" id="IPR045851">
    <property type="entry name" value="AMP-bd_C_sf"/>
</dbReference>
<dbReference type="SUPFAM" id="SSF53474">
    <property type="entry name" value="alpha/beta-Hydrolases"/>
    <property type="match status" value="1"/>
</dbReference>
<protein>
    <submittedName>
        <fullName evidence="4">Thioesterase domain-containing protein</fullName>
    </submittedName>
</protein>
<evidence type="ECO:0000259" key="3">
    <source>
        <dbReference type="PROSITE" id="PS50075"/>
    </source>
</evidence>
<name>A0AAW6LTL6_RHOSG</name>
<evidence type="ECO:0000256" key="1">
    <source>
        <dbReference type="ARBA" id="ARBA00022450"/>
    </source>
</evidence>
<dbReference type="PANTHER" id="PTHR45527:SF1">
    <property type="entry name" value="FATTY ACID SYNTHASE"/>
    <property type="match status" value="1"/>
</dbReference>